<accession>A0AA47N802</accession>
<dbReference type="PANTHER" id="PTHR31025:SF19">
    <property type="entry name" value="SI:CH73-42K18.1-RELATED"/>
    <property type="match status" value="1"/>
</dbReference>
<sequence>MSFKSEILSGNLPEEPPPSLNIQAEDNVSVADDFDFEVVESIDVKELESQLEHNLAALFLKMSSVLNISETSLQEVIEQINQINLLSQPLLQTSLQRILDQPNDSLVGEIVKEVSKSNAFLRFTSPGGSLSTASKRKTYILNKFSVVMPIEFVLKNDKQTVVYVPILQMLQTLLANKDILDKAMSPETNLTQRYKSHRDGSCFKSNSLLKEQGFRIVLFLYIDDFEVANPLGTSRNKHKLCAIYWVLGNLHSKYRSSLHCIQLALLCKASNIKDYGYGETLRPLIQDLVSLEQHGVYVEQLGASVKGTVLFVAADNLAAHSLGGFFESFTVSQMCLFCMAKREEIQRKEVRTGSFQPRTEENHDQQVKNVQQDPSLAPQFGVKRSCPLTDSLEHFHVVDGYPPDLMHDLLEGIVPGELALCLKVLISNGYFSLETLNQAIKQFPYTFSDKTNQPQLVRKTFSTMATIGGNAHENWALLRLLPLMIGHHIPEGDETWEVLMNLKDVVEISVSASFTEESLYFFDCKIAEHRDLFQKVFPNEKLRPKHHYIEHYPQLIQKFGPLSDVWTMRFEGKHKFFKGVIRHTRNFKNISLTLSVRHQKMIAFHLDTNSFFKPSVEINKVQSVMVASFPENVQNFFTELHHRNGQQSQTVLAAPSVFIDSIKYSADMVISVGSCSGLPDFRQISKIVVINNDIVFVCKLLASWYDEHLRAYELSHLSTFSVTRLSELNDVFPLSLYRIRGRQLITLKRYILVVVNDDDIRKLVLNERPNSIEELKAHMKEKLSLQYDFILQYEDKDFDNALCNLTHITDLPEKATLKVIPLVTLELLAVTLPVTSSGTDCSSTDTDILPPTETPLRRQWPEFFDIPNFSVDVEYRLRQADLAFLKDLTRMSLSRDMKHDILEKLAEAMYSFKAYPDDDDYTSVSKSLISKHPSLTEPGPQPGYYGWKNSLKFKMGNYRTKLRRAGCEDVIVNGGKRSKNNPEGESSRKNIKRPKRGEANYLPNLPNRQNEEGLESARMVLVEEIKKKQHNGSLISNMMDQTFSLRRQEIVKKEPAVQDIVERWPALFTEGQVFAEFSRIANKHLESSFFESLDKHTPRIIELLQSKKGAAGQKIQELMANLSPDVTARRSVVLKGLPMIFGDDPNRFYKTCFETTKDEAIDDVTVGVLTILSEDDPEQPFSTAIILEGGIVMDKIRDLPQAVCLIFGLTYALNLDYPKCVGNTFRFIQSVMLGLGNKALTPKLLTVKNMLFDE</sequence>
<dbReference type="Proteomes" id="UP001174136">
    <property type="component" value="Unassembled WGS sequence"/>
</dbReference>
<protein>
    <submittedName>
        <fullName evidence="2">Sterile alpha motif domain-containing protein 3</fullName>
    </submittedName>
</protein>
<comment type="caution">
    <text evidence="2">The sequence shown here is derived from an EMBL/GenBank/DDBJ whole genome shotgun (WGS) entry which is preliminary data.</text>
</comment>
<feature type="region of interest" description="Disordered" evidence="1">
    <location>
        <begin position="972"/>
        <end position="1012"/>
    </location>
</feature>
<evidence type="ECO:0000313" key="3">
    <source>
        <dbReference type="Proteomes" id="UP001174136"/>
    </source>
</evidence>
<dbReference type="EMBL" id="JAOPHQ010000731">
    <property type="protein sequence ID" value="KAK0153514.1"/>
    <property type="molecule type" value="Genomic_DNA"/>
</dbReference>
<dbReference type="PANTHER" id="PTHR31025">
    <property type="entry name" value="SI:CH211-196P9.1-RELATED"/>
    <property type="match status" value="1"/>
</dbReference>
<reference evidence="2" key="1">
    <citation type="journal article" date="2023" name="Front. Mar. Sci.">
        <title>A new Merluccius polli reference genome to investigate the effects of global change in West African waters.</title>
        <authorList>
            <person name="Mateo J.L."/>
            <person name="Blanco-Fernandez C."/>
            <person name="Garcia-Vazquez E."/>
            <person name="Machado-Schiaffino G."/>
        </authorList>
    </citation>
    <scope>NUCLEOTIDE SEQUENCE</scope>
    <source>
        <strain evidence="2">C29</strain>
        <tissue evidence="2">Fin</tissue>
    </source>
</reference>
<name>A0AA47N802_MERPO</name>
<feature type="region of interest" description="Disordered" evidence="1">
    <location>
        <begin position="1"/>
        <end position="20"/>
    </location>
</feature>
<feature type="region of interest" description="Disordered" evidence="1">
    <location>
        <begin position="352"/>
        <end position="371"/>
    </location>
</feature>
<organism evidence="2 3">
    <name type="scientific">Merluccius polli</name>
    <name type="common">Benguela hake</name>
    <name type="synonym">Merluccius cadenati</name>
    <dbReference type="NCBI Taxonomy" id="89951"/>
    <lineage>
        <taxon>Eukaryota</taxon>
        <taxon>Metazoa</taxon>
        <taxon>Chordata</taxon>
        <taxon>Craniata</taxon>
        <taxon>Vertebrata</taxon>
        <taxon>Euteleostomi</taxon>
        <taxon>Actinopterygii</taxon>
        <taxon>Neopterygii</taxon>
        <taxon>Teleostei</taxon>
        <taxon>Neoteleostei</taxon>
        <taxon>Acanthomorphata</taxon>
        <taxon>Zeiogadaria</taxon>
        <taxon>Gadariae</taxon>
        <taxon>Gadiformes</taxon>
        <taxon>Gadoidei</taxon>
        <taxon>Merlucciidae</taxon>
        <taxon>Merluccius</taxon>
    </lineage>
</organism>
<keyword evidence="3" id="KW-1185">Reference proteome</keyword>
<proteinExistence type="predicted"/>
<dbReference type="AlphaFoldDB" id="A0AA47N802"/>
<gene>
    <name evidence="2" type="primary">Samd3_10</name>
    <name evidence="2" type="ORF">N1851_004793</name>
</gene>
<evidence type="ECO:0000256" key="1">
    <source>
        <dbReference type="SAM" id="MobiDB-lite"/>
    </source>
</evidence>
<evidence type="ECO:0000313" key="2">
    <source>
        <dbReference type="EMBL" id="KAK0153514.1"/>
    </source>
</evidence>